<dbReference type="InterPro" id="IPR022205">
    <property type="entry name" value="DUF3732"/>
</dbReference>
<reference evidence="2 3" key="2">
    <citation type="submission" date="2017-06" db="EMBL/GenBank/DDBJ databases">
        <authorList>
            <person name="Kim H.J."/>
            <person name="Triplett B.A."/>
        </authorList>
    </citation>
    <scope>NUCLEOTIDE SEQUENCE [LARGE SCALE GENOMIC DNA]</scope>
    <source>
        <strain evidence="2 3">BZC3</strain>
    </source>
</reference>
<keyword evidence="1" id="KW-0175">Coiled coil</keyword>
<protein>
    <recommendedName>
        <fullName evidence="4">DUF3732 domain-containing protein</fullName>
    </recommendedName>
</protein>
<evidence type="ECO:0008006" key="4">
    <source>
        <dbReference type="Google" id="ProtNLM"/>
    </source>
</evidence>
<gene>
    <name evidence="2" type="ORF">CD943_04965</name>
</gene>
<accession>A0A1Z3LVY3</accession>
<dbReference type="Proteomes" id="UP000197024">
    <property type="component" value="Chromosome"/>
</dbReference>
<name>A0A1Z3LVY3_BREDI</name>
<evidence type="ECO:0000313" key="3">
    <source>
        <dbReference type="Proteomes" id="UP000197024"/>
    </source>
</evidence>
<organism evidence="2 3">
    <name type="scientific">Brevundimonas diminuta</name>
    <name type="common">Pseudomonas diminuta</name>
    <dbReference type="NCBI Taxonomy" id="293"/>
    <lineage>
        <taxon>Bacteria</taxon>
        <taxon>Pseudomonadati</taxon>
        <taxon>Pseudomonadota</taxon>
        <taxon>Alphaproteobacteria</taxon>
        <taxon>Caulobacterales</taxon>
        <taxon>Caulobacteraceae</taxon>
        <taxon>Brevundimonas</taxon>
    </lineage>
</organism>
<evidence type="ECO:0000256" key="1">
    <source>
        <dbReference type="SAM" id="Coils"/>
    </source>
</evidence>
<sequence>MKLFIREIIIWPEDVRFEPRTLTFDPGAVSVVTGWSGTGKSSIVNIIDYVLGSGSCSIAVGVIRNAVSWFGLTIETDAGLMRIARPKPAARQVSEEIWLQQGPEVEQPLPMRPAANSNVARLKALLDIYSGLSNLALDPEKDKGFGGRASFRDLAAFNLLPQHVVANPYTLFFKADSSEHRETLRHVLPLALGIVTNEDLVRLHRLRLLRDELRKVETELRTRRNAIDNWSANARGAFFRAQELSLVPPGEPPGDLRGLLSVLAEVVAAGGQSVAAPGRVTAAVTRLDDIRRQEQALDQKIGAERRRLRKLRSLSRSVGDYADVLAEQSASVKGVGWFKAHVAGESCVLCGSETDAAKDALEELNGPIAELQSLSTGAAGARPMVDRDLIAVQGSLLQAENDLQALQRTRREFEAQVDKERGQSQSLENIFRFIGSTEQALRMLGDVQGDEGLEAQVAKLRGDIRDIERQGNDEERRRRASDVHARISSYIVRFIEHLGIEGAEGRPMLDERELNLRFEREGAKGADFLWEIGSGENWMAYHLAALLALHGVFLNRLQNNPVPTFLVIDQPSQVYFPSDTFEQIVTGEAALDEPEEPIGAARRRKGRLGDLESTRKIFASLARAHGSFNSRLQIIVLDHADHHAWGDIEGVKEVANWRGEADFLIPSHWLAEETDPEAANEVAPD</sequence>
<evidence type="ECO:0000313" key="2">
    <source>
        <dbReference type="EMBL" id="ASD26299.1"/>
    </source>
</evidence>
<dbReference type="SUPFAM" id="SSF52540">
    <property type="entry name" value="P-loop containing nucleoside triphosphate hydrolases"/>
    <property type="match status" value="1"/>
</dbReference>
<dbReference type="Pfam" id="PF12532">
    <property type="entry name" value="DUF3732"/>
    <property type="match status" value="1"/>
</dbReference>
<dbReference type="AlphaFoldDB" id="A0A1Z3LVY3"/>
<feature type="coiled-coil region" evidence="1">
    <location>
        <begin position="389"/>
        <end position="477"/>
    </location>
</feature>
<reference evidence="2 3" key="1">
    <citation type="submission" date="2017-06" db="EMBL/GenBank/DDBJ databases">
        <title>Biodegradation of gentamicin by bacterial consortia AMQD4 in synthetic medium and raw gentamicin sewage.</title>
        <authorList>
            <person name="Chang H."/>
            <person name="Feng Y."/>
            <person name="Li Z."/>
            <person name="Xue J."/>
            <person name="Cheng D."/>
        </authorList>
    </citation>
    <scope>NUCLEOTIDE SEQUENCE [LARGE SCALE GENOMIC DNA]</scope>
    <source>
        <strain evidence="2 3">BZC3</strain>
    </source>
</reference>
<dbReference type="EMBL" id="CP021995">
    <property type="protein sequence ID" value="ASD26299.1"/>
    <property type="molecule type" value="Genomic_DNA"/>
</dbReference>
<dbReference type="Gene3D" id="3.40.50.300">
    <property type="entry name" value="P-loop containing nucleotide triphosphate hydrolases"/>
    <property type="match status" value="1"/>
</dbReference>
<dbReference type="RefSeq" id="WP_088410325.1">
    <property type="nucleotide sequence ID" value="NZ_CP021995.1"/>
</dbReference>
<proteinExistence type="predicted"/>
<dbReference type="InterPro" id="IPR027417">
    <property type="entry name" value="P-loop_NTPase"/>
</dbReference>